<feature type="domain" description="Major facilitator superfamily (MFS) profile" evidence="7">
    <location>
        <begin position="10"/>
        <end position="391"/>
    </location>
</feature>
<feature type="transmembrane region" description="Helical" evidence="6">
    <location>
        <begin position="302"/>
        <end position="321"/>
    </location>
</feature>
<keyword evidence="9" id="KW-1185">Reference proteome</keyword>
<name>A0AAW4PH92_9EURY</name>
<dbReference type="AlphaFoldDB" id="A0AAW4PH92"/>
<comment type="subcellular location">
    <subcellularLocation>
        <location evidence="1">Cell membrane</location>
        <topology evidence="1">Multi-pass membrane protein</topology>
    </subcellularLocation>
</comment>
<organism evidence="8 9">
    <name type="scientific">Haloarcula nitratireducens</name>
    <dbReference type="NCBI Taxonomy" id="2487749"/>
    <lineage>
        <taxon>Archaea</taxon>
        <taxon>Methanobacteriati</taxon>
        <taxon>Methanobacteriota</taxon>
        <taxon>Stenosarchaea group</taxon>
        <taxon>Halobacteria</taxon>
        <taxon>Halobacteriales</taxon>
        <taxon>Haloarculaceae</taxon>
        <taxon>Haloarcula</taxon>
    </lineage>
</organism>
<dbReference type="GO" id="GO:0005886">
    <property type="term" value="C:plasma membrane"/>
    <property type="evidence" value="ECO:0007669"/>
    <property type="project" value="UniProtKB-SubCell"/>
</dbReference>
<evidence type="ECO:0000256" key="2">
    <source>
        <dbReference type="ARBA" id="ARBA00022475"/>
    </source>
</evidence>
<dbReference type="SUPFAM" id="SSF103473">
    <property type="entry name" value="MFS general substrate transporter"/>
    <property type="match status" value="1"/>
</dbReference>
<dbReference type="PROSITE" id="PS50850">
    <property type="entry name" value="MFS"/>
    <property type="match status" value="1"/>
</dbReference>
<evidence type="ECO:0000256" key="1">
    <source>
        <dbReference type="ARBA" id="ARBA00004651"/>
    </source>
</evidence>
<evidence type="ECO:0000313" key="9">
    <source>
        <dbReference type="Proteomes" id="UP001430455"/>
    </source>
</evidence>
<dbReference type="Gene3D" id="1.20.1250.20">
    <property type="entry name" value="MFS general substrate transporter like domains"/>
    <property type="match status" value="2"/>
</dbReference>
<feature type="transmembrane region" description="Helical" evidence="6">
    <location>
        <begin position="277"/>
        <end position="296"/>
    </location>
</feature>
<proteinExistence type="predicted"/>
<reference evidence="8 9" key="1">
    <citation type="submission" date="2021-06" db="EMBL/GenBank/DDBJ databases">
        <title>Halomicroarcula sp. a new haloarchaeum isolated from saline soil.</title>
        <authorList>
            <person name="Duran-Viseras A."/>
            <person name="Sanchez-Porro C."/>
            <person name="Ventosa A."/>
        </authorList>
    </citation>
    <scope>NUCLEOTIDE SEQUENCE [LARGE SCALE GENOMIC DNA]</scope>
    <source>
        <strain evidence="8 9">F27</strain>
    </source>
</reference>
<dbReference type="EMBL" id="RKLT01000011">
    <property type="protein sequence ID" value="MBX0296891.1"/>
    <property type="molecule type" value="Genomic_DNA"/>
</dbReference>
<dbReference type="InterPro" id="IPR036259">
    <property type="entry name" value="MFS_trans_sf"/>
</dbReference>
<keyword evidence="2" id="KW-1003">Cell membrane</keyword>
<dbReference type="RefSeq" id="WP_220581481.1">
    <property type="nucleotide sequence ID" value="NZ_RKLT01000011.1"/>
</dbReference>
<accession>A0AAW4PH92</accession>
<evidence type="ECO:0000256" key="3">
    <source>
        <dbReference type="ARBA" id="ARBA00022692"/>
    </source>
</evidence>
<dbReference type="PANTHER" id="PTHR43124:SF3">
    <property type="entry name" value="CHLORAMPHENICOL EFFLUX PUMP RV0191"/>
    <property type="match status" value="1"/>
</dbReference>
<feature type="transmembrane region" description="Helical" evidence="6">
    <location>
        <begin position="164"/>
        <end position="182"/>
    </location>
</feature>
<evidence type="ECO:0000259" key="7">
    <source>
        <dbReference type="PROSITE" id="PS50850"/>
    </source>
</evidence>
<dbReference type="Pfam" id="PF07690">
    <property type="entry name" value="MFS_1"/>
    <property type="match status" value="1"/>
</dbReference>
<evidence type="ECO:0000256" key="5">
    <source>
        <dbReference type="ARBA" id="ARBA00023136"/>
    </source>
</evidence>
<keyword evidence="3 6" id="KW-0812">Transmembrane</keyword>
<feature type="transmembrane region" description="Helical" evidence="6">
    <location>
        <begin position="44"/>
        <end position="64"/>
    </location>
</feature>
<feature type="transmembrane region" description="Helical" evidence="6">
    <location>
        <begin position="246"/>
        <end position="270"/>
    </location>
</feature>
<keyword evidence="4 6" id="KW-1133">Transmembrane helix</keyword>
<gene>
    <name evidence="8" type="ORF">EGH23_18595</name>
</gene>
<feature type="transmembrane region" description="Helical" evidence="6">
    <location>
        <begin position="100"/>
        <end position="126"/>
    </location>
</feature>
<feature type="transmembrane region" description="Helical" evidence="6">
    <location>
        <begin position="363"/>
        <end position="387"/>
    </location>
</feature>
<protein>
    <submittedName>
        <fullName evidence="8">MFS transporter</fullName>
    </submittedName>
</protein>
<feature type="transmembrane region" description="Helical" evidence="6">
    <location>
        <begin position="333"/>
        <end position="357"/>
    </location>
</feature>
<dbReference type="PANTHER" id="PTHR43124">
    <property type="entry name" value="PURINE EFFLUX PUMP PBUE"/>
    <property type="match status" value="1"/>
</dbReference>
<dbReference type="InterPro" id="IPR020846">
    <property type="entry name" value="MFS_dom"/>
</dbReference>
<evidence type="ECO:0000256" key="6">
    <source>
        <dbReference type="SAM" id="Phobius"/>
    </source>
</evidence>
<dbReference type="InterPro" id="IPR050189">
    <property type="entry name" value="MFS_Efflux_Transporters"/>
</dbReference>
<dbReference type="Proteomes" id="UP001430455">
    <property type="component" value="Unassembled WGS sequence"/>
</dbReference>
<feature type="transmembrane region" description="Helical" evidence="6">
    <location>
        <begin position="138"/>
        <end position="158"/>
    </location>
</feature>
<evidence type="ECO:0000313" key="8">
    <source>
        <dbReference type="EMBL" id="MBX0296891.1"/>
    </source>
</evidence>
<keyword evidence="5 6" id="KW-0472">Membrane</keyword>
<sequence>MHEWQYRKTVLALCTLALFVTVFGRLALSPVVPDIATEFHTSNTLIGGALTGMWFTYALTQFPSGILADRFGDRRLILASVGGTGLSALLIAFAPTFGVFVLGVVVLGAVAGLHYSVATALITRIYDGIGTAIGIHNSGAPLAGLLAPVVVSGIAVRFGWRPAVALGTLVALPITALIVAGIRSSEPRQPDEPMRDQVDRDKIVEMLTRPTVVFTGIIAIIVEFSWQGLASFLPAFFVQYHGYSQTLAGTLFAAYFVVQGVLQTGVGVVADRLGRDVAIVSCMVFSIAGIGLLLRGSNIEEIALGIGLLGLGMSWGAAVFPRFMDRIDEGERGFGFGLFRTVYMVVAATGSVALGFLADQYGWVISLGFLVVLLVLVCGLLAVNSLFSLDY</sequence>
<evidence type="ECO:0000256" key="4">
    <source>
        <dbReference type="ARBA" id="ARBA00022989"/>
    </source>
</evidence>
<feature type="transmembrane region" description="Helical" evidence="6">
    <location>
        <begin position="203"/>
        <end position="226"/>
    </location>
</feature>
<feature type="transmembrane region" description="Helical" evidence="6">
    <location>
        <begin position="76"/>
        <end position="94"/>
    </location>
</feature>
<dbReference type="CDD" id="cd17325">
    <property type="entry name" value="MFS_MdtG_SLC18_like"/>
    <property type="match status" value="1"/>
</dbReference>
<comment type="caution">
    <text evidence="8">The sequence shown here is derived from an EMBL/GenBank/DDBJ whole genome shotgun (WGS) entry which is preliminary data.</text>
</comment>
<dbReference type="GO" id="GO:0022857">
    <property type="term" value="F:transmembrane transporter activity"/>
    <property type="evidence" value="ECO:0007669"/>
    <property type="project" value="InterPro"/>
</dbReference>
<dbReference type="InterPro" id="IPR011701">
    <property type="entry name" value="MFS"/>
</dbReference>